<dbReference type="EMBL" id="JAGTJS010000001">
    <property type="protein sequence ID" value="KAH7275704.1"/>
    <property type="molecule type" value="Genomic_DNA"/>
</dbReference>
<comment type="caution">
    <text evidence="2">The sequence shown here is derived from an EMBL/GenBank/DDBJ whole genome shotgun (WGS) entry which is preliminary data.</text>
</comment>
<organism evidence="2 3">
    <name type="scientific">Fusarium solani</name>
    <name type="common">Filamentous fungus</name>
    <dbReference type="NCBI Taxonomy" id="169388"/>
    <lineage>
        <taxon>Eukaryota</taxon>
        <taxon>Fungi</taxon>
        <taxon>Dikarya</taxon>
        <taxon>Ascomycota</taxon>
        <taxon>Pezizomycotina</taxon>
        <taxon>Sordariomycetes</taxon>
        <taxon>Hypocreomycetidae</taxon>
        <taxon>Hypocreales</taxon>
        <taxon>Nectriaceae</taxon>
        <taxon>Fusarium</taxon>
        <taxon>Fusarium solani species complex</taxon>
    </lineage>
</organism>
<feature type="chain" id="PRO_5040424512" evidence="1">
    <location>
        <begin position="21"/>
        <end position="154"/>
    </location>
</feature>
<sequence>MCALCTTRLLCMLLLQAVILLDVIPIPYSVKSQVNRSIQPGVVVLNPQDPKIATQPYLASKHPGQLYPFGMCPHVPVRRCQADETVILRTIPRLPAVELTSLPSLRSLGPFSGPGSSSDMLWHLDVSPEAQPATPSVSGVGWALIGGVPLVYRQ</sequence>
<accession>A0A9P9L8C1</accession>
<proteinExistence type="predicted"/>
<name>A0A9P9L8C1_FUSSL</name>
<reference evidence="2" key="1">
    <citation type="journal article" date="2021" name="Nat. Commun.">
        <title>Genetic determinants of endophytism in the Arabidopsis root mycobiome.</title>
        <authorList>
            <person name="Mesny F."/>
            <person name="Miyauchi S."/>
            <person name="Thiergart T."/>
            <person name="Pickel B."/>
            <person name="Atanasova L."/>
            <person name="Karlsson M."/>
            <person name="Huettel B."/>
            <person name="Barry K.W."/>
            <person name="Haridas S."/>
            <person name="Chen C."/>
            <person name="Bauer D."/>
            <person name="Andreopoulos W."/>
            <person name="Pangilinan J."/>
            <person name="LaButti K."/>
            <person name="Riley R."/>
            <person name="Lipzen A."/>
            <person name="Clum A."/>
            <person name="Drula E."/>
            <person name="Henrissat B."/>
            <person name="Kohler A."/>
            <person name="Grigoriev I.V."/>
            <person name="Martin F.M."/>
            <person name="Hacquard S."/>
        </authorList>
    </citation>
    <scope>NUCLEOTIDE SEQUENCE</scope>
    <source>
        <strain evidence="2">FSSC 5 MPI-SDFR-AT-0091</strain>
    </source>
</reference>
<protein>
    <submittedName>
        <fullName evidence="2">Uncharacterized protein</fullName>
    </submittedName>
</protein>
<feature type="signal peptide" evidence="1">
    <location>
        <begin position="1"/>
        <end position="20"/>
    </location>
</feature>
<dbReference type="AlphaFoldDB" id="A0A9P9L8C1"/>
<gene>
    <name evidence="2" type="ORF">B0J15DRAFT_22483</name>
</gene>
<keyword evidence="1" id="KW-0732">Signal</keyword>
<evidence type="ECO:0000313" key="3">
    <source>
        <dbReference type="Proteomes" id="UP000736672"/>
    </source>
</evidence>
<evidence type="ECO:0000256" key="1">
    <source>
        <dbReference type="SAM" id="SignalP"/>
    </source>
</evidence>
<evidence type="ECO:0000313" key="2">
    <source>
        <dbReference type="EMBL" id="KAH7275704.1"/>
    </source>
</evidence>
<dbReference type="Proteomes" id="UP000736672">
    <property type="component" value="Unassembled WGS sequence"/>
</dbReference>
<keyword evidence="3" id="KW-1185">Reference proteome</keyword>